<dbReference type="EMBL" id="JACHJF010000023">
    <property type="protein sequence ID" value="MBB5122080.1"/>
    <property type="molecule type" value="Genomic_DNA"/>
</dbReference>
<proteinExistence type="predicted"/>
<reference evidence="1 2" key="1">
    <citation type="submission" date="2020-08" db="EMBL/GenBank/DDBJ databases">
        <title>Genomic Encyclopedia of Type Strains, Phase III (KMG-III): the genomes of soil and plant-associated and newly described type strains.</title>
        <authorList>
            <person name="Whitman W."/>
        </authorList>
    </citation>
    <scope>NUCLEOTIDE SEQUENCE [LARGE SCALE GENOMIC DNA]</scope>
    <source>
        <strain evidence="1 2">CECT 3259</strain>
    </source>
</reference>
<name>A0A7W8BEU3_STREU</name>
<dbReference type="RefSeq" id="WP_170127629.1">
    <property type="nucleotide sequence ID" value="NZ_JACHJF010000023.1"/>
</dbReference>
<dbReference type="AlphaFoldDB" id="A0A7W8BEU3"/>
<evidence type="ECO:0000313" key="2">
    <source>
        <dbReference type="Proteomes" id="UP000528608"/>
    </source>
</evidence>
<comment type="caution">
    <text evidence="1">The sequence shown here is derived from an EMBL/GenBank/DDBJ whole genome shotgun (WGS) entry which is preliminary data.</text>
</comment>
<sequence length="54" mass="5850">MPTREVTEPQESQAPDLRYAVMDVTRQASTDTSTLLVEGSVVEVAEVEVVEEAG</sequence>
<gene>
    <name evidence="1" type="ORF">FHS36_005551</name>
</gene>
<organism evidence="1 2">
    <name type="scientific">Streptomyces eurocidicus</name>
    <name type="common">Streptoverticillium eurocidicus</name>
    <dbReference type="NCBI Taxonomy" id="66423"/>
    <lineage>
        <taxon>Bacteria</taxon>
        <taxon>Bacillati</taxon>
        <taxon>Actinomycetota</taxon>
        <taxon>Actinomycetes</taxon>
        <taxon>Kitasatosporales</taxon>
        <taxon>Streptomycetaceae</taxon>
        <taxon>Streptomyces</taxon>
    </lineage>
</organism>
<evidence type="ECO:0000313" key="1">
    <source>
        <dbReference type="EMBL" id="MBB5122080.1"/>
    </source>
</evidence>
<protein>
    <submittedName>
        <fullName evidence="1">Coenzyme F420-reducing hydrogenase gamma subunit</fullName>
    </submittedName>
</protein>
<dbReference type="Proteomes" id="UP000528608">
    <property type="component" value="Unassembled WGS sequence"/>
</dbReference>
<accession>A0A7W8BEU3</accession>